<reference evidence="2 3" key="1">
    <citation type="submission" date="2020-05" db="EMBL/GenBank/DDBJ databases">
        <title>WGS assembly of Panicum virgatum.</title>
        <authorList>
            <person name="Lovell J.T."/>
            <person name="Jenkins J."/>
            <person name="Shu S."/>
            <person name="Juenger T.E."/>
            <person name="Schmutz J."/>
        </authorList>
    </citation>
    <scope>NUCLEOTIDE SEQUENCE [LARGE SCALE GENOMIC DNA]</scope>
    <source>
        <strain evidence="3">cv. AP13</strain>
    </source>
</reference>
<dbReference type="EMBL" id="CM029054">
    <property type="protein sequence ID" value="KAG2542349.1"/>
    <property type="molecule type" value="Genomic_DNA"/>
</dbReference>
<feature type="region of interest" description="Disordered" evidence="1">
    <location>
        <begin position="1"/>
        <end position="32"/>
    </location>
</feature>
<evidence type="ECO:0000313" key="3">
    <source>
        <dbReference type="Proteomes" id="UP000823388"/>
    </source>
</evidence>
<feature type="compositionally biased region" description="Pro residues" evidence="1">
    <location>
        <begin position="13"/>
        <end position="23"/>
    </location>
</feature>
<feature type="compositionally biased region" description="Pro residues" evidence="1">
    <location>
        <begin position="156"/>
        <end position="168"/>
    </location>
</feature>
<protein>
    <submittedName>
        <fullName evidence="2">Uncharacterized protein</fullName>
    </submittedName>
</protein>
<accession>A0A8T0N2T2</accession>
<keyword evidence="3" id="KW-1185">Reference proteome</keyword>
<evidence type="ECO:0000256" key="1">
    <source>
        <dbReference type="SAM" id="MobiDB-lite"/>
    </source>
</evidence>
<feature type="region of interest" description="Disordered" evidence="1">
    <location>
        <begin position="149"/>
        <end position="181"/>
    </location>
</feature>
<dbReference type="AlphaFoldDB" id="A0A8T0N2T2"/>
<name>A0A8T0N2T2_PANVG</name>
<organism evidence="2 3">
    <name type="scientific">Panicum virgatum</name>
    <name type="common">Blackwell switchgrass</name>
    <dbReference type="NCBI Taxonomy" id="38727"/>
    <lineage>
        <taxon>Eukaryota</taxon>
        <taxon>Viridiplantae</taxon>
        <taxon>Streptophyta</taxon>
        <taxon>Embryophyta</taxon>
        <taxon>Tracheophyta</taxon>
        <taxon>Spermatophyta</taxon>
        <taxon>Magnoliopsida</taxon>
        <taxon>Liliopsida</taxon>
        <taxon>Poales</taxon>
        <taxon>Poaceae</taxon>
        <taxon>PACMAD clade</taxon>
        <taxon>Panicoideae</taxon>
        <taxon>Panicodae</taxon>
        <taxon>Paniceae</taxon>
        <taxon>Panicinae</taxon>
        <taxon>Panicum</taxon>
        <taxon>Panicum sect. Hiantes</taxon>
    </lineage>
</organism>
<comment type="caution">
    <text evidence="2">The sequence shown here is derived from an EMBL/GenBank/DDBJ whole genome shotgun (WGS) entry which is preliminary data.</text>
</comment>
<proteinExistence type="predicted"/>
<feature type="compositionally biased region" description="Basic residues" evidence="1">
    <location>
        <begin position="1"/>
        <end position="11"/>
    </location>
</feature>
<gene>
    <name evidence="2" type="ORF">PVAP13_9NG853300</name>
</gene>
<evidence type="ECO:0000313" key="2">
    <source>
        <dbReference type="EMBL" id="KAG2542349.1"/>
    </source>
</evidence>
<sequence>MRCRKHRRRSNHQPPPPPPPVRPSSPSRRRAPVVATHTMSLDPGTSPLPFLFPSPRRRPLMCRLPAISLRLPAPAVAPPATPPPPIVPHPLRHLPRLELACDRTPALATANARRLTCCGELSCCQRALLPTHVPCLRCWNSGRTPGRTTVRHPARWWPPPARQSPRRPPNWVRTSRIPILT</sequence>
<dbReference type="Proteomes" id="UP000823388">
    <property type="component" value="Chromosome 9N"/>
</dbReference>